<evidence type="ECO:0000256" key="6">
    <source>
        <dbReference type="ARBA" id="ARBA00022840"/>
    </source>
</evidence>
<dbReference type="GO" id="GO:0006015">
    <property type="term" value="P:5-phosphoribose 1-diphosphate biosynthetic process"/>
    <property type="evidence" value="ECO:0007669"/>
    <property type="project" value="TreeGrafter"/>
</dbReference>
<comment type="catalytic activity">
    <reaction evidence="7">
        <text>D-ribose 5-phosphate + ATP = 5-phospho-alpha-D-ribose 1-diphosphate + AMP + H(+)</text>
        <dbReference type="Rhea" id="RHEA:15609"/>
        <dbReference type="ChEBI" id="CHEBI:15378"/>
        <dbReference type="ChEBI" id="CHEBI:30616"/>
        <dbReference type="ChEBI" id="CHEBI:58017"/>
        <dbReference type="ChEBI" id="CHEBI:78346"/>
        <dbReference type="ChEBI" id="CHEBI:456215"/>
        <dbReference type="EC" id="2.7.6.1"/>
    </reaction>
</comment>
<dbReference type="GO" id="GO:0002189">
    <property type="term" value="C:ribose phosphate diphosphokinase complex"/>
    <property type="evidence" value="ECO:0007669"/>
    <property type="project" value="TreeGrafter"/>
</dbReference>
<reference evidence="11" key="2">
    <citation type="journal article" date="2021" name="PeerJ">
        <title>Extensive microbial diversity within the chicken gut microbiome revealed by metagenomics and culture.</title>
        <authorList>
            <person name="Gilroy R."/>
            <person name="Ravi A."/>
            <person name="Getino M."/>
            <person name="Pursley I."/>
            <person name="Horton D.L."/>
            <person name="Alikhan N.F."/>
            <person name="Baker D."/>
            <person name="Gharbi K."/>
            <person name="Hall N."/>
            <person name="Watson M."/>
            <person name="Adriaenssens E.M."/>
            <person name="Foster-Nyarko E."/>
            <person name="Jarju S."/>
            <person name="Secka A."/>
            <person name="Antonio M."/>
            <person name="Oren A."/>
            <person name="Chaudhuri R.R."/>
            <person name="La Ragione R."/>
            <person name="Hildebrand F."/>
            <person name="Pallen M.J."/>
        </authorList>
    </citation>
    <scope>NUCLEOTIDE SEQUENCE</scope>
    <source>
        <strain evidence="11">CHK197-8231</strain>
    </source>
</reference>
<accession>A0A9D1HTL3</accession>
<feature type="domain" description="Ribose-phosphate pyrophosphokinase N-terminal" evidence="10">
    <location>
        <begin position="35"/>
        <end position="141"/>
    </location>
</feature>
<feature type="domain" description="Phosphoribosyltransferase" evidence="9">
    <location>
        <begin position="173"/>
        <end position="280"/>
    </location>
</feature>
<protein>
    <recommendedName>
        <fullName evidence="1">ribose-phosphate diphosphokinase</fullName>
        <ecNumber evidence="1">2.7.6.1</ecNumber>
    </recommendedName>
</protein>
<dbReference type="CDD" id="cd06223">
    <property type="entry name" value="PRTases_typeI"/>
    <property type="match status" value="1"/>
</dbReference>
<reference evidence="11" key="1">
    <citation type="submission" date="2020-10" db="EMBL/GenBank/DDBJ databases">
        <authorList>
            <person name="Gilroy R."/>
        </authorList>
    </citation>
    <scope>NUCLEOTIDE SEQUENCE</scope>
    <source>
        <strain evidence="11">CHK197-8231</strain>
    </source>
</reference>
<keyword evidence="2 11" id="KW-0808">Transferase</keyword>
<keyword evidence="6" id="KW-0067">ATP-binding</keyword>
<comment type="caution">
    <text evidence="11">The sequence shown here is derived from an EMBL/GenBank/DDBJ whole genome shotgun (WGS) entry which is preliminary data.</text>
</comment>
<dbReference type="Proteomes" id="UP000824087">
    <property type="component" value="Unassembled WGS sequence"/>
</dbReference>
<dbReference type="GO" id="GO:0000287">
    <property type="term" value="F:magnesium ion binding"/>
    <property type="evidence" value="ECO:0007669"/>
    <property type="project" value="InterPro"/>
</dbReference>
<dbReference type="SUPFAM" id="SSF53271">
    <property type="entry name" value="PRTase-like"/>
    <property type="match status" value="1"/>
</dbReference>
<sequence length="365" mass="41684">MKTDQLGLIVLSNIEEVGKKTNEYLKMSYRENKDYMIPISNSRFSNGEGKVRLEDSVRDKDLYILSDVGNYSMTYMMHGNEHHISPDEHFQDIKRVIAATSGHASRVTVVMPLLYQSRQHKRSGMESLDCAIALQELEAMGVDRIITFDCHDPNVSNAIPRLPFENFYPTHTILKKLMQEESDHLNDLLVVSPDMGAMERARYYAEMIGCDVGVFYKRRDLSRVVNGKNPIVEHVYMGADVKGKDILVVDDMIASGTSMIEVGKKLKENGANHVYFVATFALFTEGTNVFSDAYQEGIFDKLYVTNLSYVPESIKVESWYQDVDCSYQLSQIIHTCYERNSLVPLWNGKKEIIDEIHRMKACVKN</sequence>
<dbReference type="NCBIfam" id="TIGR01251">
    <property type="entry name" value="ribP_PPkin"/>
    <property type="match status" value="1"/>
</dbReference>
<dbReference type="NCBIfam" id="NF005299">
    <property type="entry name" value="PRK06827.1"/>
    <property type="match status" value="1"/>
</dbReference>
<evidence type="ECO:0000256" key="2">
    <source>
        <dbReference type="ARBA" id="ARBA00022679"/>
    </source>
</evidence>
<comment type="similarity">
    <text evidence="8">Belongs to the ribose-phosphate pyrophosphokinase family.</text>
</comment>
<dbReference type="PANTHER" id="PTHR10210:SF32">
    <property type="entry name" value="RIBOSE-PHOSPHATE PYROPHOSPHOKINASE 2"/>
    <property type="match status" value="1"/>
</dbReference>
<dbReference type="InterPro" id="IPR005946">
    <property type="entry name" value="Rib-P_diPkinase"/>
</dbReference>
<keyword evidence="4" id="KW-0547">Nucleotide-binding</keyword>
<evidence type="ECO:0000313" key="11">
    <source>
        <dbReference type="EMBL" id="HIU22411.1"/>
    </source>
</evidence>
<evidence type="ECO:0000259" key="9">
    <source>
        <dbReference type="Pfam" id="PF00156"/>
    </source>
</evidence>
<keyword evidence="3 8" id="KW-0545">Nucleotide biosynthesis</keyword>
<dbReference type="InterPro" id="IPR029099">
    <property type="entry name" value="Pribosyltran_N"/>
</dbReference>
<dbReference type="GO" id="GO:0004749">
    <property type="term" value="F:ribose phosphate diphosphokinase activity"/>
    <property type="evidence" value="ECO:0007669"/>
    <property type="project" value="UniProtKB-EC"/>
</dbReference>
<dbReference type="EC" id="2.7.6.1" evidence="1"/>
<evidence type="ECO:0000256" key="8">
    <source>
        <dbReference type="RuleBase" id="RU004324"/>
    </source>
</evidence>
<evidence type="ECO:0000256" key="7">
    <source>
        <dbReference type="ARBA" id="ARBA00049535"/>
    </source>
</evidence>
<dbReference type="PANTHER" id="PTHR10210">
    <property type="entry name" value="RIBOSE-PHOSPHATE DIPHOSPHOKINASE FAMILY MEMBER"/>
    <property type="match status" value="1"/>
</dbReference>
<dbReference type="GO" id="GO:0005737">
    <property type="term" value="C:cytoplasm"/>
    <property type="evidence" value="ECO:0007669"/>
    <property type="project" value="TreeGrafter"/>
</dbReference>
<organism evidence="11 12">
    <name type="scientific">Candidatus Fimihabitans intestinipullorum</name>
    <dbReference type="NCBI Taxonomy" id="2840820"/>
    <lineage>
        <taxon>Bacteria</taxon>
        <taxon>Bacillati</taxon>
        <taxon>Mycoplasmatota</taxon>
        <taxon>Mycoplasmatota incertae sedis</taxon>
        <taxon>Candidatus Fimihabitans</taxon>
    </lineage>
</organism>
<dbReference type="Pfam" id="PF00156">
    <property type="entry name" value="Pribosyltran"/>
    <property type="match status" value="1"/>
</dbReference>
<evidence type="ECO:0000256" key="1">
    <source>
        <dbReference type="ARBA" id="ARBA00013247"/>
    </source>
</evidence>
<dbReference type="InterPro" id="IPR000836">
    <property type="entry name" value="PRTase_dom"/>
</dbReference>
<dbReference type="GO" id="GO:0006164">
    <property type="term" value="P:purine nucleotide biosynthetic process"/>
    <property type="evidence" value="ECO:0007669"/>
    <property type="project" value="TreeGrafter"/>
</dbReference>
<dbReference type="Pfam" id="PF13793">
    <property type="entry name" value="Pribosyltran_N"/>
    <property type="match status" value="1"/>
</dbReference>
<evidence type="ECO:0000256" key="3">
    <source>
        <dbReference type="ARBA" id="ARBA00022727"/>
    </source>
</evidence>
<evidence type="ECO:0000313" key="12">
    <source>
        <dbReference type="Proteomes" id="UP000824087"/>
    </source>
</evidence>
<keyword evidence="5" id="KW-0418">Kinase</keyword>
<name>A0A9D1HTL3_9BACT</name>
<evidence type="ECO:0000259" key="10">
    <source>
        <dbReference type="Pfam" id="PF13793"/>
    </source>
</evidence>
<evidence type="ECO:0000256" key="4">
    <source>
        <dbReference type="ARBA" id="ARBA00022741"/>
    </source>
</evidence>
<proteinExistence type="inferred from homology"/>
<dbReference type="EMBL" id="DVML01000012">
    <property type="protein sequence ID" value="HIU22411.1"/>
    <property type="molecule type" value="Genomic_DNA"/>
</dbReference>
<dbReference type="InterPro" id="IPR029057">
    <property type="entry name" value="PRTase-like"/>
</dbReference>
<gene>
    <name evidence="11" type="primary">prs</name>
    <name evidence="11" type="ORF">IAD49_02385</name>
</gene>
<evidence type="ECO:0000256" key="5">
    <source>
        <dbReference type="ARBA" id="ARBA00022777"/>
    </source>
</evidence>
<dbReference type="GO" id="GO:0005524">
    <property type="term" value="F:ATP binding"/>
    <property type="evidence" value="ECO:0007669"/>
    <property type="project" value="UniProtKB-KW"/>
</dbReference>
<dbReference type="AlphaFoldDB" id="A0A9D1HTL3"/>
<dbReference type="GO" id="GO:0016301">
    <property type="term" value="F:kinase activity"/>
    <property type="evidence" value="ECO:0007669"/>
    <property type="project" value="UniProtKB-KW"/>
</dbReference>
<dbReference type="Gene3D" id="3.40.50.2020">
    <property type="match status" value="2"/>
</dbReference>